<protein>
    <submittedName>
        <fullName evidence="1">Uncharacterized protein</fullName>
    </submittedName>
</protein>
<sequence>MNYHSWPQGSLLISSMNFHAFAASKLQIKPRYPKRKAKKRLCGNSDTNGRPVLCPGYTQEPNAITETEVRTALSLSLTAAKPERISVQLFHTSSHCAYLQSFAMVRRTLRATLKIRMYQEQSSSPRKKMRVLLMTLGQLTYPPS</sequence>
<evidence type="ECO:0000313" key="1">
    <source>
        <dbReference type="EMBL" id="KAF7389769.1"/>
    </source>
</evidence>
<keyword evidence="2" id="KW-1185">Reference proteome</keyword>
<dbReference type="AlphaFoldDB" id="A0A834JK97"/>
<proteinExistence type="predicted"/>
<reference evidence="1" key="1">
    <citation type="journal article" date="2020" name="G3 (Bethesda)">
        <title>High-Quality Assemblies for Three Invasive Social Wasps from the &lt;i&gt;Vespula&lt;/i&gt; Genus.</title>
        <authorList>
            <person name="Harrop T.W.R."/>
            <person name="Guhlin J."/>
            <person name="McLaughlin G.M."/>
            <person name="Permina E."/>
            <person name="Stockwell P."/>
            <person name="Gilligan J."/>
            <person name="Le Lec M.F."/>
            <person name="Gruber M.A.M."/>
            <person name="Quinn O."/>
            <person name="Lovegrove M."/>
            <person name="Duncan E.J."/>
            <person name="Remnant E.J."/>
            <person name="Van Eeckhoven J."/>
            <person name="Graham B."/>
            <person name="Knapp R.A."/>
            <person name="Langford K.W."/>
            <person name="Kronenberg Z."/>
            <person name="Press M.O."/>
            <person name="Eacker S.M."/>
            <person name="Wilson-Rankin E.E."/>
            <person name="Purcell J."/>
            <person name="Lester P.J."/>
            <person name="Dearden P.K."/>
        </authorList>
    </citation>
    <scope>NUCLEOTIDE SEQUENCE</scope>
    <source>
        <strain evidence="1">Volc-1</strain>
    </source>
</reference>
<accession>A0A834JK97</accession>
<organism evidence="1 2">
    <name type="scientific">Vespula pensylvanica</name>
    <name type="common">Western yellow jacket</name>
    <name type="synonym">Wasp</name>
    <dbReference type="NCBI Taxonomy" id="30213"/>
    <lineage>
        <taxon>Eukaryota</taxon>
        <taxon>Metazoa</taxon>
        <taxon>Ecdysozoa</taxon>
        <taxon>Arthropoda</taxon>
        <taxon>Hexapoda</taxon>
        <taxon>Insecta</taxon>
        <taxon>Pterygota</taxon>
        <taxon>Neoptera</taxon>
        <taxon>Endopterygota</taxon>
        <taxon>Hymenoptera</taxon>
        <taxon>Apocrita</taxon>
        <taxon>Aculeata</taxon>
        <taxon>Vespoidea</taxon>
        <taxon>Vespidae</taxon>
        <taxon>Vespinae</taxon>
        <taxon>Vespula</taxon>
    </lineage>
</organism>
<dbReference type="Proteomes" id="UP000600918">
    <property type="component" value="Unassembled WGS sequence"/>
</dbReference>
<dbReference type="EMBL" id="JACSDY010000024">
    <property type="protein sequence ID" value="KAF7389769.1"/>
    <property type="molecule type" value="Genomic_DNA"/>
</dbReference>
<evidence type="ECO:0000313" key="2">
    <source>
        <dbReference type="Proteomes" id="UP000600918"/>
    </source>
</evidence>
<name>A0A834JK97_VESPE</name>
<comment type="caution">
    <text evidence="1">The sequence shown here is derived from an EMBL/GenBank/DDBJ whole genome shotgun (WGS) entry which is preliminary data.</text>
</comment>
<gene>
    <name evidence="1" type="ORF">H0235_018253</name>
</gene>